<dbReference type="GO" id="GO:0005506">
    <property type="term" value="F:iron ion binding"/>
    <property type="evidence" value="ECO:0007669"/>
    <property type="project" value="InterPro"/>
</dbReference>
<keyword evidence="5 11" id="KW-0479">Metal-binding</keyword>
<comment type="subcellular location">
    <subcellularLocation>
        <location evidence="1">Membrane</location>
    </subcellularLocation>
</comment>
<gene>
    <name evidence="14" type="ORF">LIER_08500</name>
</gene>
<dbReference type="GO" id="GO:0009753">
    <property type="term" value="P:response to jasmonic acid"/>
    <property type="evidence" value="ECO:0007669"/>
    <property type="project" value="UniProtKB-ARBA"/>
</dbReference>
<dbReference type="EMBL" id="BAABME010001377">
    <property type="protein sequence ID" value="GAA0149277.1"/>
    <property type="molecule type" value="Genomic_DNA"/>
</dbReference>
<evidence type="ECO:0000256" key="13">
    <source>
        <dbReference type="SAM" id="Phobius"/>
    </source>
</evidence>
<keyword evidence="3 11" id="KW-0349">Heme</keyword>
<evidence type="ECO:0000256" key="7">
    <source>
        <dbReference type="ARBA" id="ARBA00023002"/>
    </source>
</evidence>
<dbReference type="PROSITE" id="PS00086">
    <property type="entry name" value="CYTOCHROME_P450"/>
    <property type="match status" value="1"/>
</dbReference>
<evidence type="ECO:0000256" key="1">
    <source>
        <dbReference type="ARBA" id="ARBA00004370"/>
    </source>
</evidence>
<dbReference type="PANTHER" id="PTHR24282:SF63">
    <property type="entry name" value="CYTOCHROME P450 734A1-LIKE"/>
    <property type="match status" value="1"/>
</dbReference>
<dbReference type="GO" id="GO:0020037">
    <property type="term" value="F:heme binding"/>
    <property type="evidence" value="ECO:0007669"/>
    <property type="project" value="InterPro"/>
</dbReference>
<dbReference type="InterPro" id="IPR036396">
    <property type="entry name" value="Cyt_P450_sf"/>
</dbReference>
<evidence type="ECO:0000256" key="8">
    <source>
        <dbReference type="ARBA" id="ARBA00023004"/>
    </source>
</evidence>
<proteinExistence type="inferred from homology"/>
<evidence type="ECO:0000256" key="10">
    <source>
        <dbReference type="ARBA" id="ARBA00023136"/>
    </source>
</evidence>
<keyword evidence="9 12" id="KW-0503">Monooxygenase</keyword>
<dbReference type="PANTHER" id="PTHR24282">
    <property type="entry name" value="CYTOCHROME P450 FAMILY MEMBER"/>
    <property type="match status" value="1"/>
</dbReference>
<evidence type="ECO:0000256" key="4">
    <source>
        <dbReference type="ARBA" id="ARBA00022692"/>
    </source>
</evidence>
<dbReference type="Proteomes" id="UP001454036">
    <property type="component" value="Unassembled WGS sequence"/>
</dbReference>
<dbReference type="GO" id="GO:0010268">
    <property type="term" value="P:brassinosteroid homeostasis"/>
    <property type="evidence" value="ECO:0007669"/>
    <property type="project" value="TreeGrafter"/>
</dbReference>
<keyword evidence="6 13" id="KW-1133">Transmembrane helix</keyword>
<dbReference type="InterPro" id="IPR002401">
    <property type="entry name" value="Cyt_P450_E_grp-I"/>
</dbReference>
<reference evidence="14 15" key="1">
    <citation type="submission" date="2024-01" db="EMBL/GenBank/DDBJ databases">
        <title>The complete chloroplast genome sequence of Lithospermum erythrorhizon: insights into the phylogenetic relationship among Boraginaceae species and the maternal lineages of purple gromwells.</title>
        <authorList>
            <person name="Okada T."/>
            <person name="Watanabe K."/>
        </authorList>
    </citation>
    <scope>NUCLEOTIDE SEQUENCE [LARGE SCALE GENOMIC DNA]</scope>
</reference>
<keyword evidence="7 12" id="KW-0560">Oxidoreductase</keyword>
<dbReference type="InterPro" id="IPR050665">
    <property type="entry name" value="Cytochrome_P450_Monooxygen"/>
</dbReference>
<dbReference type="GO" id="GO:0009820">
    <property type="term" value="P:alkaloid metabolic process"/>
    <property type="evidence" value="ECO:0007669"/>
    <property type="project" value="UniProtKB-ARBA"/>
</dbReference>
<evidence type="ECO:0000256" key="5">
    <source>
        <dbReference type="ARBA" id="ARBA00022723"/>
    </source>
</evidence>
<evidence type="ECO:0000256" key="3">
    <source>
        <dbReference type="ARBA" id="ARBA00022617"/>
    </source>
</evidence>
<dbReference type="GO" id="GO:0016131">
    <property type="term" value="P:brassinosteroid metabolic process"/>
    <property type="evidence" value="ECO:0007669"/>
    <property type="project" value="TreeGrafter"/>
</dbReference>
<keyword evidence="15" id="KW-1185">Reference proteome</keyword>
<protein>
    <submittedName>
        <fullName evidence="14">Oxygenase</fullName>
    </submittedName>
</protein>
<evidence type="ECO:0000256" key="9">
    <source>
        <dbReference type="ARBA" id="ARBA00023033"/>
    </source>
</evidence>
<comment type="similarity">
    <text evidence="2 12">Belongs to the cytochrome P450 family.</text>
</comment>
<comment type="caution">
    <text evidence="14">The sequence shown here is derived from an EMBL/GenBank/DDBJ whole genome shotgun (WGS) entry which is preliminary data.</text>
</comment>
<evidence type="ECO:0000256" key="6">
    <source>
        <dbReference type="ARBA" id="ARBA00022989"/>
    </source>
</evidence>
<dbReference type="SUPFAM" id="SSF48264">
    <property type="entry name" value="Cytochrome P450"/>
    <property type="match status" value="1"/>
</dbReference>
<evidence type="ECO:0000256" key="11">
    <source>
        <dbReference type="PIRSR" id="PIRSR602401-1"/>
    </source>
</evidence>
<dbReference type="GO" id="GO:0016020">
    <property type="term" value="C:membrane"/>
    <property type="evidence" value="ECO:0007669"/>
    <property type="project" value="UniProtKB-SubCell"/>
</dbReference>
<organism evidence="14 15">
    <name type="scientific">Lithospermum erythrorhizon</name>
    <name type="common">Purple gromwell</name>
    <name type="synonym">Lithospermum officinale var. erythrorhizon</name>
    <dbReference type="NCBI Taxonomy" id="34254"/>
    <lineage>
        <taxon>Eukaryota</taxon>
        <taxon>Viridiplantae</taxon>
        <taxon>Streptophyta</taxon>
        <taxon>Embryophyta</taxon>
        <taxon>Tracheophyta</taxon>
        <taxon>Spermatophyta</taxon>
        <taxon>Magnoliopsida</taxon>
        <taxon>eudicotyledons</taxon>
        <taxon>Gunneridae</taxon>
        <taxon>Pentapetalae</taxon>
        <taxon>asterids</taxon>
        <taxon>lamiids</taxon>
        <taxon>Boraginales</taxon>
        <taxon>Boraginaceae</taxon>
        <taxon>Boraginoideae</taxon>
        <taxon>Lithospermeae</taxon>
        <taxon>Lithospermum</taxon>
    </lineage>
</organism>
<dbReference type="AlphaFoldDB" id="A0AAV3PGW2"/>
<keyword evidence="8 11" id="KW-0408">Iron</keyword>
<evidence type="ECO:0000313" key="15">
    <source>
        <dbReference type="Proteomes" id="UP001454036"/>
    </source>
</evidence>
<name>A0AAV3PGW2_LITER</name>
<dbReference type="GO" id="GO:0004497">
    <property type="term" value="F:monooxygenase activity"/>
    <property type="evidence" value="ECO:0007669"/>
    <property type="project" value="UniProtKB-KW"/>
</dbReference>
<evidence type="ECO:0000256" key="12">
    <source>
        <dbReference type="RuleBase" id="RU000461"/>
    </source>
</evidence>
<dbReference type="Pfam" id="PF00067">
    <property type="entry name" value="p450"/>
    <property type="match status" value="1"/>
</dbReference>
<evidence type="ECO:0000256" key="2">
    <source>
        <dbReference type="ARBA" id="ARBA00010617"/>
    </source>
</evidence>
<dbReference type="PRINTS" id="PR00463">
    <property type="entry name" value="EP450I"/>
</dbReference>
<comment type="cofactor">
    <cofactor evidence="11">
        <name>heme</name>
        <dbReference type="ChEBI" id="CHEBI:30413"/>
    </cofactor>
</comment>
<dbReference type="PRINTS" id="PR00385">
    <property type="entry name" value="P450"/>
</dbReference>
<dbReference type="GO" id="GO:0016705">
    <property type="term" value="F:oxidoreductase activity, acting on paired donors, with incorporation or reduction of molecular oxygen"/>
    <property type="evidence" value="ECO:0007669"/>
    <property type="project" value="InterPro"/>
</dbReference>
<dbReference type="InterPro" id="IPR001128">
    <property type="entry name" value="Cyt_P450"/>
</dbReference>
<keyword evidence="10 13" id="KW-0472">Membrane</keyword>
<keyword evidence="4 13" id="KW-0812">Transmembrane</keyword>
<evidence type="ECO:0000313" key="14">
    <source>
        <dbReference type="EMBL" id="GAA0149277.1"/>
    </source>
</evidence>
<dbReference type="InterPro" id="IPR017972">
    <property type="entry name" value="Cyt_P450_CS"/>
</dbReference>
<sequence>MESYLYSFLCLSVWYVILVYAFKLTFVHLWLNPRRIEKHFAKQGIKGPKYNFFLGNIKEIVSLAMDASSHPMPLSHDILPRVLSFYHHWKTIYGSTFLVWFGPTPRLTVVDPDLIKDIFIYKSELFEKNESPPLVRKLEGEGLLSLQGEKWAHHRKIMTPLFYMENIKLMIPLMEKSIKEMMEKWSSDIMSNKTGKVEVEVSKSFERLTEDIITRTVFGSGYEDGKGISELHSQQMVYAIEAYQKVFIPGFRFLPTEKNRISWKLDKQIKKQLMKLIKERENYYSTNGPCVSEECPKDLLEVMIKASRSNCPNRTCILGQTKQKGYYCCCSSSSKITAHDTIEECKTIFFAGKHTTSNLVTWTTVLLAMHPQWQEVAREEVLRICGAHDPPTQHHIANLKTLDMITNESLRLYPPAVATIRRAKVDAHLGDLTIPSGTELLIPILAIHHDTTLWGQDAIEFNPSRFSKGATNKHPMTFLPFGLGARRCIGQNIAILQAKLAITMILQRFSFHLSPNYKHAPTVLMLLHPQYGAPIIFQKL</sequence>
<feature type="transmembrane region" description="Helical" evidence="13">
    <location>
        <begin position="6"/>
        <end position="31"/>
    </location>
</feature>
<dbReference type="Gene3D" id="1.10.630.10">
    <property type="entry name" value="Cytochrome P450"/>
    <property type="match status" value="1"/>
</dbReference>
<dbReference type="FunFam" id="1.10.630.10:FF:000029">
    <property type="entry name" value="Cytochrome P450 734A1"/>
    <property type="match status" value="1"/>
</dbReference>
<accession>A0AAV3PGW2</accession>
<feature type="binding site" description="axial binding residue" evidence="11">
    <location>
        <position position="488"/>
    </location>
    <ligand>
        <name>heme</name>
        <dbReference type="ChEBI" id="CHEBI:30413"/>
    </ligand>
    <ligandPart>
        <name>Fe</name>
        <dbReference type="ChEBI" id="CHEBI:18248"/>
    </ligandPart>
</feature>